<dbReference type="STRING" id="589382.SAMN04489721_2633"/>
<dbReference type="GO" id="GO:0008270">
    <property type="term" value="F:zinc ion binding"/>
    <property type="evidence" value="ECO:0007669"/>
    <property type="project" value="InterPro"/>
</dbReference>
<dbReference type="Proteomes" id="UP000893823">
    <property type="component" value="Unassembled WGS sequence"/>
</dbReference>
<dbReference type="AlphaFoldDB" id="A0A1H1Y141"/>
<dbReference type="Proteomes" id="UP000199482">
    <property type="component" value="Chromosome I"/>
</dbReference>
<accession>A0A1H1Y141</accession>
<dbReference type="PANTHER" id="PTHR42813:SF2">
    <property type="entry name" value="DEHYDROGENASE, ZINC-CONTAINING, PUTATIVE (AFU_ORTHOLOGUE AFUA_2G02810)-RELATED"/>
    <property type="match status" value="1"/>
</dbReference>
<dbReference type="InterPro" id="IPR002328">
    <property type="entry name" value="ADH_Zn_CS"/>
</dbReference>
<evidence type="ECO:0000256" key="1">
    <source>
        <dbReference type="ARBA" id="ARBA00001947"/>
    </source>
</evidence>
<dbReference type="InterPro" id="IPR013154">
    <property type="entry name" value="ADH-like_N"/>
</dbReference>
<keyword evidence="3 5" id="KW-0862">Zinc</keyword>
<keyword evidence="2 5" id="KW-0479">Metal-binding</keyword>
<sequence length="393" mass="42313">MRAVTWHAARDVRVDEVDDPRIVEPTDAIVRITSTAICGSDLHLLDVFGPLMHRGDILGHEPMGIVEEVGADVERIAVGDRVVVPFVIACGHCRMCRAGLPTQCETTRNDDQGTGASLYGYTELYGQVPGGQAEAMRVVLADANLRVVGRDLPDERYLFLSDVLPTAWQAVEYSGAQPGDTLAVVGLGPIGQMAVRVARHRGIRVVGVDPVPERRLMAERYGAEPIDFEEHEQAVDALASTTVGQGPDAVIDAVGLEAHGNPATALVQNIVGSMPSGLGKPMMTKAGVDRLSALQLAIDGVRRGGTLSVVGVYGGNADPMPMLRIFDKQLTLRFGQANVQRWFDDILPLAEAEDDPLGLEDFATHRAPLTDAAELYDLFKKKEEGCVKVVLRP</sequence>
<dbReference type="PROSITE" id="PS00059">
    <property type="entry name" value="ADH_ZINC"/>
    <property type="match status" value="1"/>
</dbReference>
<dbReference type="GO" id="GO:0016491">
    <property type="term" value="F:oxidoreductase activity"/>
    <property type="evidence" value="ECO:0007669"/>
    <property type="project" value="UniProtKB-KW"/>
</dbReference>
<evidence type="ECO:0000256" key="2">
    <source>
        <dbReference type="ARBA" id="ARBA00022723"/>
    </source>
</evidence>
<protein>
    <submittedName>
        <fullName evidence="8 9">Threonine dehydrogenase</fullName>
    </submittedName>
</protein>
<evidence type="ECO:0000313" key="8">
    <source>
        <dbReference type="EMBL" id="MCP2366560.1"/>
    </source>
</evidence>
<dbReference type="InterPro" id="IPR036291">
    <property type="entry name" value="NAD(P)-bd_dom_sf"/>
</dbReference>
<reference evidence="10" key="2">
    <citation type="submission" date="2016-10" db="EMBL/GenBank/DDBJ databases">
        <authorList>
            <person name="Varghese N."/>
            <person name="Submissions S."/>
        </authorList>
    </citation>
    <scope>NUCLEOTIDE SEQUENCE [LARGE SCALE GENOMIC DNA]</scope>
    <source>
        <strain evidence="10">CPCC 202695</strain>
    </source>
</reference>
<name>A0A1H1Y141_9MICO</name>
<dbReference type="SUPFAM" id="SSF50129">
    <property type="entry name" value="GroES-like"/>
    <property type="match status" value="1"/>
</dbReference>
<gene>
    <name evidence="8" type="ORF">BCL57_000702</name>
    <name evidence="9" type="ORF">SAMN04489721_2633</name>
</gene>
<dbReference type="EMBL" id="LT629755">
    <property type="protein sequence ID" value="SDT15141.1"/>
    <property type="molecule type" value="Genomic_DNA"/>
</dbReference>
<evidence type="ECO:0000313" key="11">
    <source>
        <dbReference type="Proteomes" id="UP000893823"/>
    </source>
</evidence>
<evidence type="ECO:0000259" key="6">
    <source>
        <dbReference type="Pfam" id="PF00107"/>
    </source>
</evidence>
<feature type="domain" description="Alcohol dehydrogenase-like C-terminal" evidence="6">
    <location>
        <begin position="189"/>
        <end position="261"/>
    </location>
</feature>
<dbReference type="InterPro" id="IPR013149">
    <property type="entry name" value="ADH-like_C"/>
</dbReference>
<reference evidence="8" key="3">
    <citation type="submission" date="2022-06" db="EMBL/GenBank/DDBJ databases">
        <title>Genomic Encyclopedia of Type Strains, Phase III (KMG-III): the genomes of soil and plant-associated and newly described type strains.</title>
        <authorList>
            <person name="Whitman W."/>
        </authorList>
    </citation>
    <scope>NUCLEOTIDE SEQUENCE</scope>
    <source>
        <strain evidence="8">CPCC 202695</strain>
    </source>
</reference>
<dbReference type="PANTHER" id="PTHR42813">
    <property type="entry name" value="ZINC-TYPE ALCOHOL DEHYDROGENASE-LIKE"/>
    <property type="match status" value="1"/>
</dbReference>
<keyword evidence="4" id="KW-0560">Oxidoreductase</keyword>
<evidence type="ECO:0000256" key="5">
    <source>
        <dbReference type="RuleBase" id="RU361277"/>
    </source>
</evidence>
<dbReference type="Pfam" id="PF08240">
    <property type="entry name" value="ADH_N"/>
    <property type="match status" value="1"/>
</dbReference>
<feature type="domain" description="Alcohol dehydrogenase-like N-terminal" evidence="7">
    <location>
        <begin position="25"/>
        <end position="138"/>
    </location>
</feature>
<organism evidence="9 10">
    <name type="scientific">Agromyces flavus</name>
    <dbReference type="NCBI Taxonomy" id="589382"/>
    <lineage>
        <taxon>Bacteria</taxon>
        <taxon>Bacillati</taxon>
        <taxon>Actinomycetota</taxon>
        <taxon>Actinomycetes</taxon>
        <taxon>Micrococcales</taxon>
        <taxon>Microbacteriaceae</taxon>
        <taxon>Agromyces</taxon>
    </lineage>
</organism>
<evidence type="ECO:0000256" key="3">
    <source>
        <dbReference type="ARBA" id="ARBA00022833"/>
    </source>
</evidence>
<dbReference type="SUPFAM" id="SSF51735">
    <property type="entry name" value="NAD(P)-binding Rossmann-fold domains"/>
    <property type="match status" value="1"/>
</dbReference>
<evidence type="ECO:0000259" key="7">
    <source>
        <dbReference type="Pfam" id="PF08240"/>
    </source>
</evidence>
<dbReference type="Pfam" id="PF00107">
    <property type="entry name" value="ADH_zinc_N"/>
    <property type="match status" value="1"/>
</dbReference>
<dbReference type="Gene3D" id="3.40.50.720">
    <property type="entry name" value="NAD(P)-binding Rossmann-like Domain"/>
    <property type="match status" value="1"/>
</dbReference>
<comment type="cofactor">
    <cofactor evidence="1 5">
        <name>Zn(2+)</name>
        <dbReference type="ChEBI" id="CHEBI:29105"/>
    </cofactor>
</comment>
<dbReference type="Gene3D" id="3.90.180.10">
    <property type="entry name" value="Medium-chain alcohol dehydrogenases, catalytic domain"/>
    <property type="match status" value="1"/>
</dbReference>
<evidence type="ECO:0000313" key="10">
    <source>
        <dbReference type="Proteomes" id="UP000199482"/>
    </source>
</evidence>
<reference evidence="9" key="1">
    <citation type="submission" date="2016-10" db="EMBL/GenBank/DDBJ databases">
        <authorList>
            <person name="de Groot N.N."/>
        </authorList>
    </citation>
    <scope>NUCLEOTIDE SEQUENCE [LARGE SCALE GENOMIC DNA]</scope>
    <source>
        <strain evidence="9">CPCC 202695</strain>
    </source>
</reference>
<proteinExistence type="inferred from homology"/>
<dbReference type="EMBL" id="SODL02000001">
    <property type="protein sequence ID" value="MCP2366560.1"/>
    <property type="molecule type" value="Genomic_DNA"/>
</dbReference>
<dbReference type="RefSeq" id="WP_092673233.1">
    <property type="nucleotide sequence ID" value="NZ_BMDN01000001.1"/>
</dbReference>
<dbReference type="InterPro" id="IPR011032">
    <property type="entry name" value="GroES-like_sf"/>
</dbReference>
<dbReference type="OrthoDB" id="241504at2"/>
<evidence type="ECO:0000313" key="9">
    <source>
        <dbReference type="EMBL" id="SDT15141.1"/>
    </source>
</evidence>
<keyword evidence="11" id="KW-1185">Reference proteome</keyword>
<evidence type="ECO:0000256" key="4">
    <source>
        <dbReference type="ARBA" id="ARBA00023002"/>
    </source>
</evidence>
<comment type="similarity">
    <text evidence="5">Belongs to the zinc-containing alcohol dehydrogenase family.</text>
</comment>